<organism evidence="1 2">
    <name type="scientific">Pyrobaculum islandicum (strain DSM 4184 / JCM 9189 / GEO3)</name>
    <dbReference type="NCBI Taxonomy" id="384616"/>
    <lineage>
        <taxon>Archaea</taxon>
        <taxon>Thermoproteota</taxon>
        <taxon>Thermoprotei</taxon>
        <taxon>Thermoproteales</taxon>
        <taxon>Thermoproteaceae</taxon>
        <taxon>Pyrobaculum</taxon>
    </lineage>
</organism>
<dbReference type="SUPFAM" id="SSF51998">
    <property type="entry name" value="PFL-like glycyl radical enzymes"/>
    <property type="match status" value="1"/>
</dbReference>
<gene>
    <name evidence="1" type="ordered locus">Pisl_1448</name>
</gene>
<sequence length="235" mass="27384">MSQVYRTLKIRIPWRVVEERPDVLDLATRMHLAVEEYARRLLKELTGQEEPRLTAEELDRLLTPDRRELAHRIIEETFPKYGLKKYFSEWAKFFWRDVAFYRAIPLDVQLRIENEKGVGRAVFVDLKSGVVRVRRIGVPPFAVELKKSNIIWIKRRLEEGAKLKLALLGVERRRGKKEPTYGKLYVALVFAREVTPVEPRALVVVDVNRLDHGITVGVVKDGKIVKQMRLPHGAR</sequence>
<reference evidence="1" key="1">
    <citation type="submission" date="2006-12" db="EMBL/GenBank/DDBJ databases">
        <title>Complete sequence of Pyrobaculum islandicum DSM 4184.</title>
        <authorList>
            <person name="Copeland A."/>
            <person name="Lucas S."/>
            <person name="Lapidus A."/>
            <person name="Barry K."/>
            <person name="Detter J.C."/>
            <person name="Glavina del Rio T."/>
            <person name="Dalin E."/>
            <person name="Tice H."/>
            <person name="Pitluck S."/>
            <person name="Meincke L."/>
            <person name="Brettin T."/>
            <person name="Bruce D."/>
            <person name="Han C."/>
            <person name="Tapia R."/>
            <person name="Gilna P."/>
            <person name="Schmutz J."/>
            <person name="Larimer F."/>
            <person name="Land M."/>
            <person name="Hauser L."/>
            <person name="Kyrpides N."/>
            <person name="Mikhailova N."/>
            <person name="Cozen A.E."/>
            <person name="Fitz-Gibbon S.T."/>
            <person name="House C.H."/>
            <person name="Saltikov C."/>
            <person name="Lowe T."/>
            <person name="Richardson P."/>
        </authorList>
    </citation>
    <scope>NUCLEOTIDE SEQUENCE [LARGE SCALE GENOMIC DNA]</scope>
    <source>
        <strain evidence="1">DSM 4184</strain>
    </source>
</reference>
<evidence type="ECO:0000313" key="1">
    <source>
        <dbReference type="EMBL" id="ABL88605.1"/>
    </source>
</evidence>
<accession>A1RUH3</accession>
<evidence type="ECO:0000313" key="2">
    <source>
        <dbReference type="Proteomes" id="UP000002595"/>
    </source>
</evidence>
<dbReference type="Proteomes" id="UP000002595">
    <property type="component" value="Chromosome"/>
</dbReference>
<dbReference type="HOGENOM" id="CLU_053996_0_0_2"/>
<dbReference type="eggNOG" id="arCOG00687">
    <property type="taxonomic scope" value="Archaea"/>
</dbReference>
<keyword evidence="2" id="KW-1185">Reference proteome</keyword>
<dbReference type="AlphaFoldDB" id="A1RUH3"/>
<dbReference type="EMBL" id="CP000504">
    <property type="protein sequence ID" value="ABL88605.1"/>
    <property type="molecule type" value="Genomic_DNA"/>
</dbReference>
<protein>
    <submittedName>
        <fullName evidence="1">PaREP12</fullName>
    </submittedName>
</protein>
<name>A1RUH3_PYRIL</name>
<proteinExistence type="predicted"/>
<dbReference type="KEGG" id="pis:Pisl_1448"/>